<accession>A0A4Z1JHY8</accession>
<dbReference type="AlphaFoldDB" id="A0A4Z1JHY8"/>
<keyword evidence="1" id="KW-1133">Transmembrane helix</keyword>
<dbReference type="EMBL" id="PQXM01000366">
    <property type="protein sequence ID" value="TGO73359.1"/>
    <property type="molecule type" value="Genomic_DNA"/>
</dbReference>
<name>A0A4Z1JHY8_9HELO</name>
<keyword evidence="3" id="KW-1185">Reference proteome</keyword>
<reference evidence="2 3" key="1">
    <citation type="submission" date="2017-12" db="EMBL/GenBank/DDBJ databases">
        <title>Comparative genomics of Botrytis spp.</title>
        <authorList>
            <person name="Valero-Jimenez C.A."/>
            <person name="Tapia P."/>
            <person name="Veloso J."/>
            <person name="Silva-Moreno E."/>
            <person name="Staats M."/>
            <person name="Valdes J.H."/>
            <person name="Van Kan J.A.L."/>
        </authorList>
    </citation>
    <scope>NUCLEOTIDE SEQUENCE [LARGE SCALE GENOMIC DNA]</scope>
    <source>
        <strain evidence="2 3">Be9601</strain>
    </source>
</reference>
<keyword evidence="1" id="KW-0812">Transmembrane</keyword>
<feature type="transmembrane region" description="Helical" evidence="1">
    <location>
        <begin position="21"/>
        <end position="41"/>
    </location>
</feature>
<evidence type="ECO:0000313" key="3">
    <source>
        <dbReference type="Proteomes" id="UP000297229"/>
    </source>
</evidence>
<keyword evidence="1" id="KW-0472">Membrane</keyword>
<organism evidence="2 3">
    <name type="scientific">Botrytis elliptica</name>
    <dbReference type="NCBI Taxonomy" id="278938"/>
    <lineage>
        <taxon>Eukaryota</taxon>
        <taxon>Fungi</taxon>
        <taxon>Dikarya</taxon>
        <taxon>Ascomycota</taxon>
        <taxon>Pezizomycotina</taxon>
        <taxon>Leotiomycetes</taxon>
        <taxon>Helotiales</taxon>
        <taxon>Sclerotiniaceae</taxon>
        <taxon>Botrytis</taxon>
    </lineage>
</organism>
<sequence>MFTCPLKVNSSPQKIFKQAISIMKNFIINFIICFLVSIAIADTHNVPLVEGIKVFELSRQAPIDLNKPGIVFRHVWSPFKWSLDLVCVSNLNNDINCNWFAELTRDQISTQPIRKDFVFELESHSRFRELDPRPIYHSRLFNIIKVNPLILPADYAEKETEPWSAFYALSVEVNCVREFGLESILWCERLDSPAEGELKNDPSHLESKSKTFP</sequence>
<proteinExistence type="predicted"/>
<dbReference type="Proteomes" id="UP000297229">
    <property type="component" value="Unassembled WGS sequence"/>
</dbReference>
<comment type="caution">
    <text evidence="2">The sequence shown here is derived from an EMBL/GenBank/DDBJ whole genome shotgun (WGS) entry which is preliminary data.</text>
</comment>
<protein>
    <submittedName>
        <fullName evidence="2">Uncharacterized protein</fullName>
    </submittedName>
</protein>
<gene>
    <name evidence="2" type="ORF">BELL_0368g00120</name>
</gene>
<evidence type="ECO:0000256" key="1">
    <source>
        <dbReference type="SAM" id="Phobius"/>
    </source>
</evidence>
<evidence type="ECO:0000313" key="2">
    <source>
        <dbReference type="EMBL" id="TGO73359.1"/>
    </source>
</evidence>